<dbReference type="RefSeq" id="WP_089937828.1">
    <property type="nucleotide sequence ID" value="NZ_CAKOEX010000001.1"/>
</dbReference>
<dbReference type="Gene3D" id="3.30.2350.10">
    <property type="entry name" value="Pseudouridine synthase"/>
    <property type="match status" value="1"/>
</dbReference>
<evidence type="ECO:0000256" key="3">
    <source>
        <dbReference type="ARBA" id="ARBA00022694"/>
    </source>
</evidence>
<dbReference type="HAMAP" id="MF_01080">
    <property type="entry name" value="TruB_bact"/>
    <property type="match status" value="1"/>
</dbReference>
<dbReference type="Pfam" id="PF01509">
    <property type="entry name" value="TruB_N"/>
    <property type="match status" value="1"/>
</dbReference>
<dbReference type="PANTHER" id="PTHR13767">
    <property type="entry name" value="TRNA-PSEUDOURIDINE SYNTHASE"/>
    <property type="match status" value="1"/>
</dbReference>
<gene>
    <name evidence="5" type="primary">truB</name>
    <name evidence="7" type="ORF">C7384_101359</name>
</gene>
<dbReference type="InterPro" id="IPR020103">
    <property type="entry name" value="PsdUridine_synth_cat_dom_sf"/>
</dbReference>
<keyword evidence="8" id="KW-1185">Reference proteome</keyword>
<evidence type="ECO:0000256" key="2">
    <source>
        <dbReference type="ARBA" id="ARBA00005642"/>
    </source>
</evidence>
<dbReference type="NCBIfam" id="TIGR00431">
    <property type="entry name" value="TruB"/>
    <property type="match status" value="1"/>
</dbReference>
<dbReference type="AlphaFoldDB" id="A0A2U1DFJ5"/>
<dbReference type="SUPFAM" id="SSF55120">
    <property type="entry name" value="Pseudouridine synthase"/>
    <property type="match status" value="1"/>
</dbReference>
<sequence length="302" mass="34116">MGDKMVDGILVVNKPVGMTSFDVVARLRRRLGQKKIGHAGTLDPSVDGVLVLALGKATKLIDVLQSRPKTYQGEITLGFQTETEDREGTIIREQALTSPLPVDDIDQALAHFRGQITQIPPLYSAVKVAGRRLYEYARANEPVERPTRSAYIYDFKRTSQPEFDGRYQSFDFQAQVSKGTYIRTLASDVGEFLNLPATMTRLTRISGSCFDLSQASPLDELLALPVAQVVERIVPINQILDWPIKELEQSEWFAVSNGQKISDWPINQSGYLQLYYQGQLKAVYQYDSEQALWRSRYVFSNR</sequence>
<reference evidence="7 8" key="1">
    <citation type="submission" date="2018-04" db="EMBL/GenBank/DDBJ databases">
        <title>Genomic Encyclopedia of Type Strains, Phase IV (KMG-IV): sequencing the most valuable type-strain genomes for metagenomic binning, comparative biology and taxonomic classification.</title>
        <authorList>
            <person name="Goeker M."/>
        </authorList>
    </citation>
    <scope>NUCLEOTIDE SEQUENCE [LARGE SCALE GENOMIC DNA]</scope>
    <source>
        <strain evidence="7 8">DSM 28795</strain>
    </source>
</reference>
<protein>
    <recommendedName>
        <fullName evidence="5">tRNA pseudouridine synthase B</fullName>
        <ecNumber evidence="5">5.4.99.25</ecNumber>
    </recommendedName>
    <alternativeName>
        <fullName evidence="5">tRNA pseudouridine(55) synthase</fullName>
        <shortName evidence="5">Psi55 synthase</shortName>
    </alternativeName>
    <alternativeName>
        <fullName evidence="5">tRNA pseudouridylate synthase</fullName>
    </alternativeName>
    <alternativeName>
        <fullName evidence="5">tRNA-uridine isomerase</fullName>
    </alternativeName>
</protein>
<accession>A0A2U1DFJ5</accession>
<evidence type="ECO:0000256" key="4">
    <source>
        <dbReference type="ARBA" id="ARBA00023235"/>
    </source>
</evidence>
<evidence type="ECO:0000256" key="1">
    <source>
        <dbReference type="ARBA" id="ARBA00000385"/>
    </source>
</evidence>
<evidence type="ECO:0000256" key="5">
    <source>
        <dbReference type="HAMAP-Rule" id="MF_01080"/>
    </source>
</evidence>
<evidence type="ECO:0000313" key="7">
    <source>
        <dbReference type="EMBL" id="PVY86440.1"/>
    </source>
</evidence>
<comment type="caution">
    <text evidence="7">The sequence shown here is derived from an EMBL/GenBank/DDBJ whole genome shotgun (WGS) entry which is preliminary data.</text>
</comment>
<dbReference type="EC" id="5.4.99.25" evidence="5"/>
<comment type="similarity">
    <text evidence="2 5">Belongs to the pseudouridine synthase TruB family. Type 1 subfamily.</text>
</comment>
<keyword evidence="4 5" id="KW-0413">Isomerase</keyword>
<keyword evidence="3 5" id="KW-0819">tRNA processing</keyword>
<dbReference type="Proteomes" id="UP000245433">
    <property type="component" value="Unassembled WGS sequence"/>
</dbReference>
<feature type="active site" description="Nucleophile" evidence="5">
    <location>
        <position position="43"/>
    </location>
</feature>
<dbReference type="InterPro" id="IPR002501">
    <property type="entry name" value="PsdUridine_synth_N"/>
</dbReference>
<evidence type="ECO:0000313" key="8">
    <source>
        <dbReference type="Proteomes" id="UP000245433"/>
    </source>
</evidence>
<dbReference type="OrthoDB" id="9802309at2"/>
<dbReference type="GO" id="GO:0003723">
    <property type="term" value="F:RNA binding"/>
    <property type="evidence" value="ECO:0007669"/>
    <property type="project" value="InterPro"/>
</dbReference>
<evidence type="ECO:0000259" key="6">
    <source>
        <dbReference type="Pfam" id="PF01509"/>
    </source>
</evidence>
<dbReference type="InterPro" id="IPR014780">
    <property type="entry name" value="tRNA_psdUridine_synth_TruB"/>
</dbReference>
<feature type="domain" description="Pseudouridine synthase II N-terminal" evidence="6">
    <location>
        <begin position="28"/>
        <end position="182"/>
    </location>
</feature>
<proteinExistence type="inferred from homology"/>
<dbReference type="PANTHER" id="PTHR13767:SF2">
    <property type="entry name" value="PSEUDOURIDYLATE SYNTHASE TRUB1"/>
    <property type="match status" value="1"/>
</dbReference>
<dbReference type="CDD" id="cd02573">
    <property type="entry name" value="PseudoU_synth_EcTruB"/>
    <property type="match status" value="1"/>
</dbReference>
<organism evidence="7 8">
    <name type="scientific">Convivina intestini</name>
    <dbReference type="NCBI Taxonomy" id="1505726"/>
    <lineage>
        <taxon>Bacteria</taxon>
        <taxon>Bacillati</taxon>
        <taxon>Bacillota</taxon>
        <taxon>Bacilli</taxon>
        <taxon>Lactobacillales</taxon>
        <taxon>Lactobacillaceae</taxon>
        <taxon>Convivina</taxon>
    </lineage>
</organism>
<comment type="function">
    <text evidence="5">Responsible for synthesis of pseudouridine from uracil-55 in the psi GC loop of transfer RNAs.</text>
</comment>
<comment type="catalytic activity">
    <reaction evidence="1 5">
        <text>uridine(55) in tRNA = pseudouridine(55) in tRNA</text>
        <dbReference type="Rhea" id="RHEA:42532"/>
        <dbReference type="Rhea" id="RHEA-COMP:10101"/>
        <dbReference type="Rhea" id="RHEA-COMP:10102"/>
        <dbReference type="ChEBI" id="CHEBI:65314"/>
        <dbReference type="ChEBI" id="CHEBI:65315"/>
        <dbReference type="EC" id="5.4.99.25"/>
    </reaction>
</comment>
<dbReference type="GO" id="GO:0031119">
    <property type="term" value="P:tRNA pseudouridine synthesis"/>
    <property type="evidence" value="ECO:0007669"/>
    <property type="project" value="UniProtKB-UniRule"/>
</dbReference>
<dbReference type="GO" id="GO:0160148">
    <property type="term" value="F:tRNA pseudouridine(55) synthase activity"/>
    <property type="evidence" value="ECO:0007669"/>
    <property type="project" value="UniProtKB-EC"/>
</dbReference>
<dbReference type="EMBL" id="QEKT01000001">
    <property type="protein sequence ID" value="PVY86440.1"/>
    <property type="molecule type" value="Genomic_DNA"/>
</dbReference>
<dbReference type="GO" id="GO:1990481">
    <property type="term" value="P:mRNA pseudouridine synthesis"/>
    <property type="evidence" value="ECO:0007669"/>
    <property type="project" value="TreeGrafter"/>
</dbReference>
<name>A0A2U1DFJ5_9LACO</name>